<dbReference type="Proteomes" id="UP000275356">
    <property type="component" value="Unassembled WGS sequence"/>
</dbReference>
<dbReference type="UniPathway" id="UPA00079"/>
<dbReference type="EC" id="2.2.1.9" evidence="6"/>
<dbReference type="InterPro" id="IPR029061">
    <property type="entry name" value="THDP-binding"/>
</dbReference>
<comment type="pathway">
    <text evidence="6">Quinol/quinone metabolism; 1,4-dihydroxy-2-naphthoate biosynthesis; 1,4-dihydroxy-2-naphthoate from chorismate: step 2/7.</text>
</comment>
<dbReference type="AlphaFoldDB" id="A0A3N2D8H6"/>
<organism evidence="8 9">
    <name type="scientific">Salana multivorans</name>
    <dbReference type="NCBI Taxonomy" id="120377"/>
    <lineage>
        <taxon>Bacteria</taxon>
        <taxon>Bacillati</taxon>
        <taxon>Actinomycetota</taxon>
        <taxon>Actinomycetes</taxon>
        <taxon>Micrococcales</taxon>
        <taxon>Beutenbergiaceae</taxon>
        <taxon>Salana</taxon>
    </lineage>
</organism>
<accession>A0A3N2D8H6</accession>
<dbReference type="Pfam" id="PF02776">
    <property type="entry name" value="TPP_enzyme_N"/>
    <property type="match status" value="1"/>
</dbReference>
<dbReference type="PANTHER" id="PTHR42916:SF1">
    <property type="entry name" value="PROTEIN PHYLLO, CHLOROPLASTIC"/>
    <property type="match status" value="1"/>
</dbReference>
<keyword evidence="4 6" id="KW-0786">Thiamine pyrophosphate</keyword>
<evidence type="ECO:0000256" key="1">
    <source>
        <dbReference type="ARBA" id="ARBA00022679"/>
    </source>
</evidence>
<comment type="function">
    <text evidence="6">Catalyzes the thiamine diphosphate-dependent decarboxylation of 2-oxoglutarate and the subsequent addition of the resulting succinic semialdehyde-thiamine pyrophosphate anion to isochorismate to yield 2-succinyl-5-enolpyruvyl-6-hydroxy-3-cyclohexene-1-carboxylate (SEPHCHC).</text>
</comment>
<keyword evidence="3 6" id="KW-0460">Magnesium</keyword>
<dbReference type="OrthoDB" id="9791859at2"/>
<proteinExistence type="inferred from homology"/>
<dbReference type="PANTHER" id="PTHR42916">
    <property type="entry name" value="2-SUCCINYL-5-ENOLPYRUVYL-6-HYDROXY-3-CYCLOHEXENE-1-CARBOXYLATE SYNTHASE"/>
    <property type="match status" value="1"/>
</dbReference>
<dbReference type="GO" id="GO:0070204">
    <property type="term" value="F:2-succinyl-5-enolpyruvyl-6-hydroxy-3-cyclohexene-1-carboxylic-acid synthase activity"/>
    <property type="evidence" value="ECO:0007669"/>
    <property type="project" value="UniProtKB-UniRule"/>
</dbReference>
<dbReference type="GO" id="GO:0030145">
    <property type="term" value="F:manganese ion binding"/>
    <property type="evidence" value="ECO:0007669"/>
    <property type="project" value="UniProtKB-UniRule"/>
</dbReference>
<comment type="caution">
    <text evidence="8">The sequence shown here is derived from an EMBL/GenBank/DDBJ whole genome shotgun (WGS) entry which is preliminary data.</text>
</comment>
<comment type="pathway">
    <text evidence="6">Quinol/quinone metabolism; menaquinone biosynthesis.</text>
</comment>
<feature type="domain" description="Thiamine pyrophosphate enzyme N-terminal TPP-binding" evidence="7">
    <location>
        <begin position="13"/>
        <end position="127"/>
    </location>
</feature>
<dbReference type="GO" id="GO:0000287">
    <property type="term" value="F:magnesium ion binding"/>
    <property type="evidence" value="ECO:0007669"/>
    <property type="project" value="UniProtKB-UniRule"/>
</dbReference>
<sequence length="587" mass="59552">MPEPRDPAPSQALAEAVVAALATGGVRDVVLAPGSRSAPMAYALLAAEDAGALRLHVSIDERSAGFVALGLAVATGRPVPVVVTSGSAVANLHPALLEAAHQRVPLVVVSCDRPAELVRRGGSQTMEHVGVFGSPDGVAGGISRPRATADLTAADLASVTLLDLLGVARGPLPGPVHLNVAFADPLVPVPPVRSVRIEAPSDAADGTSSAASAPVRAPEVRVATGSIRTERTPRTVMLAGDGAVRGGRPDLPAAWPVLAEPTVDLPGALGSVPVLLDALGDDVERVVVLGRPTLSRQQTALLARPDVEVVLVDPPGHAWLDGPGARHVPAGWLADEVEESRAAGDADGPGWSDRWHAAARAVAAELDAEVELALAGAPIEGWTAARLVSRAAARDGGLLVAGASMAIRQLDLAGLPAARVVSNRGLAGIDGTVSTALGHALAADVGPAAGDRPVRALLGDLTLQHDLGGLVRGRLERPVDLQLVVLADDGGSIFATLEHGRPELAAAHERVFATPQALDLAAVAAGVGARHVLVDDASGLAAALTGVGRGIEIVEVRLSRSGAAERRRALHRRLVDLVRTMSAGGAA</sequence>
<comment type="subunit">
    <text evidence="6">Homodimer.</text>
</comment>
<gene>
    <name evidence="6" type="primary">menD</name>
    <name evidence="8" type="ORF">EDD28_0657</name>
</gene>
<comment type="similarity">
    <text evidence="6">Belongs to the TPP enzyme family. MenD subfamily.</text>
</comment>
<evidence type="ECO:0000259" key="7">
    <source>
        <dbReference type="Pfam" id="PF02776"/>
    </source>
</evidence>
<evidence type="ECO:0000313" key="8">
    <source>
        <dbReference type="EMBL" id="ROR96083.1"/>
    </source>
</evidence>
<dbReference type="Gene3D" id="3.40.50.970">
    <property type="match status" value="2"/>
</dbReference>
<comment type="cofactor">
    <cofactor evidence="6">
        <name>Mg(2+)</name>
        <dbReference type="ChEBI" id="CHEBI:18420"/>
    </cofactor>
    <cofactor evidence="6">
        <name>Mn(2+)</name>
        <dbReference type="ChEBI" id="CHEBI:29035"/>
    </cofactor>
</comment>
<dbReference type="NCBIfam" id="TIGR00173">
    <property type="entry name" value="menD"/>
    <property type="match status" value="1"/>
</dbReference>
<comment type="catalytic activity">
    <reaction evidence="6">
        <text>isochorismate + 2-oxoglutarate + H(+) = 5-enolpyruvoyl-6-hydroxy-2-succinyl-cyclohex-3-ene-1-carboxylate + CO2</text>
        <dbReference type="Rhea" id="RHEA:25593"/>
        <dbReference type="ChEBI" id="CHEBI:15378"/>
        <dbReference type="ChEBI" id="CHEBI:16526"/>
        <dbReference type="ChEBI" id="CHEBI:16810"/>
        <dbReference type="ChEBI" id="CHEBI:29780"/>
        <dbReference type="ChEBI" id="CHEBI:58818"/>
        <dbReference type="EC" id="2.2.1.9"/>
    </reaction>
</comment>
<dbReference type="UniPathway" id="UPA01057">
    <property type="reaction ID" value="UER00164"/>
</dbReference>
<evidence type="ECO:0000256" key="5">
    <source>
        <dbReference type="ARBA" id="ARBA00023211"/>
    </source>
</evidence>
<comment type="cofactor">
    <cofactor evidence="6">
        <name>thiamine diphosphate</name>
        <dbReference type="ChEBI" id="CHEBI:58937"/>
    </cofactor>
    <text evidence="6">Binds 1 thiamine pyrophosphate per subunit.</text>
</comment>
<protein>
    <recommendedName>
        <fullName evidence="6">2-succinyl-5-enolpyruvyl-6-hydroxy-3-cyclohexene-1-carboxylate synthase</fullName>
        <shortName evidence="6">SEPHCHC synthase</shortName>
        <ecNumber evidence="6">2.2.1.9</ecNumber>
    </recommendedName>
    <alternativeName>
        <fullName evidence="6">Menaquinone biosynthesis protein MenD</fullName>
    </alternativeName>
</protein>
<dbReference type="PIRSF" id="PIRSF004983">
    <property type="entry name" value="MenD"/>
    <property type="match status" value="1"/>
</dbReference>
<dbReference type="InterPro" id="IPR012001">
    <property type="entry name" value="Thiamin_PyroP_enz_TPP-bd_dom"/>
</dbReference>
<evidence type="ECO:0000256" key="6">
    <source>
        <dbReference type="HAMAP-Rule" id="MF_01659"/>
    </source>
</evidence>
<reference evidence="8 9" key="1">
    <citation type="submission" date="2018-11" db="EMBL/GenBank/DDBJ databases">
        <title>Sequencing the genomes of 1000 actinobacteria strains.</title>
        <authorList>
            <person name="Klenk H.-P."/>
        </authorList>
    </citation>
    <scope>NUCLEOTIDE SEQUENCE [LARGE SCALE GENOMIC DNA]</scope>
    <source>
        <strain evidence="8 9">DSM 13521</strain>
    </source>
</reference>
<keyword evidence="5 6" id="KW-0464">Manganese</keyword>
<keyword evidence="2 6" id="KW-0479">Metal-binding</keyword>
<evidence type="ECO:0000313" key="9">
    <source>
        <dbReference type="Proteomes" id="UP000275356"/>
    </source>
</evidence>
<dbReference type="InterPro" id="IPR004433">
    <property type="entry name" value="MenaQ_synth_MenD"/>
</dbReference>
<evidence type="ECO:0000256" key="3">
    <source>
        <dbReference type="ARBA" id="ARBA00022842"/>
    </source>
</evidence>
<keyword evidence="1 6" id="KW-0808">Transferase</keyword>
<dbReference type="SUPFAM" id="SSF52518">
    <property type="entry name" value="Thiamin diphosphate-binding fold (THDP-binding)"/>
    <property type="match status" value="2"/>
</dbReference>
<dbReference type="GO" id="GO:0030976">
    <property type="term" value="F:thiamine pyrophosphate binding"/>
    <property type="evidence" value="ECO:0007669"/>
    <property type="project" value="UniProtKB-UniRule"/>
</dbReference>
<name>A0A3N2D8H6_9MICO</name>
<dbReference type="EMBL" id="RKHQ01000001">
    <property type="protein sequence ID" value="ROR96083.1"/>
    <property type="molecule type" value="Genomic_DNA"/>
</dbReference>
<dbReference type="GO" id="GO:0009234">
    <property type="term" value="P:menaquinone biosynthetic process"/>
    <property type="evidence" value="ECO:0007669"/>
    <property type="project" value="UniProtKB-UniRule"/>
</dbReference>
<dbReference type="RefSeq" id="WP_123739898.1">
    <property type="nucleotide sequence ID" value="NZ_RKHQ01000001.1"/>
</dbReference>
<evidence type="ECO:0000256" key="2">
    <source>
        <dbReference type="ARBA" id="ARBA00022723"/>
    </source>
</evidence>
<keyword evidence="9" id="KW-1185">Reference proteome</keyword>
<evidence type="ECO:0000256" key="4">
    <source>
        <dbReference type="ARBA" id="ARBA00023052"/>
    </source>
</evidence>
<keyword evidence="6" id="KW-0474">Menaquinone biosynthesis</keyword>
<dbReference type="HAMAP" id="MF_01659">
    <property type="entry name" value="MenD"/>
    <property type="match status" value="1"/>
</dbReference>
<dbReference type="Gene3D" id="3.40.50.1220">
    <property type="entry name" value="TPP-binding domain"/>
    <property type="match status" value="1"/>
</dbReference>